<dbReference type="RefSeq" id="WP_092320881.1">
    <property type="nucleotide sequence ID" value="NZ_FNTJ01000003.1"/>
</dbReference>
<dbReference type="AlphaFoldDB" id="A0A1H5A1J3"/>
<dbReference type="EMBL" id="FNTJ01000003">
    <property type="protein sequence ID" value="SED35644.1"/>
    <property type="molecule type" value="Genomic_DNA"/>
</dbReference>
<gene>
    <name evidence="1" type="ORF">SAMN05216178_6919</name>
</gene>
<proteinExistence type="predicted"/>
<sequence length="74" mass="7962">MSSNNVPGMVAFARVGTSLLKVYDRGDDIEAVVGDRSRWFSKWSADPKGSITKAAHAIARDCGIPLQNSDLVLV</sequence>
<reference evidence="2" key="1">
    <citation type="submission" date="2016-10" db="EMBL/GenBank/DDBJ databases">
        <authorList>
            <person name="Varghese N."/>
            <person name="Submissions S."/>
        </authorList>
    </citation>
    <scope>NUCLEOTIDE SEQUENCE [LARGE SCALE GENOMIC DNA]</scope>
    <source>
        <strain evidence="2">DSM 9751</strain>
    </source>
</reference>
<evidence type="ECO:0000313" key="2">
    <source>
        <dbReference type="Proteomes" id="UP000198982"/>
    </source>
</evidence>
<evidence type="ECO:0000313" key="1">
    <source>
        <dbReference type="EMBL" id="SED35644.1"/>
    </source>
</evidence>
<dbReference type="Proteomes" id="UP000198982">
    <property type="component" value="Unassembled WGS sequence"/>
</dbReference>
<protein>
    <submittedName>
        <fullName evidence="1">Uncharacterized protein</fullName>
    </submittedName>
</protein>
<accession>A0A1H5A1J3</accession>
<name>A0A1H5A1J3_9PSED</name>
<organism evidence="1 2">
    <name type="scientific">Pseudomonas saponiphila</name>
    <dbReference type="NCBI Taxonomy" id="556534"/>
    <lineage>
        <taxon>Bacteria</taxon>
        <taxon>Pseudomonadati</taxon>
        <taxon>Pseudomonadota</taxon>
        <taxon>Gammaproteobacteria</taxon>
        <taxon>Pseudomonadales</taxon>
        <taxon>Pseudomonadaceae</taxon>
        <taxon>Pseudomonas</taxon>
    </lineage>
</organism>
<keyword evidence="2" id="KW-1185">Reference proteome</keyword>